<organism evidence="2 3">
    <name type="scientific">Novipirellula artificiosorum</name>
    <dbReference type="NCBI Taxonomy" id="2528016"/>
    <lineage>
        <taxon>Bacteria</taxon>
        <taxon>Pseudomonadati</taxon>
        <taxon>Planctomycetota</taxon>
        <taxon>Planctomycetia</taxon>
        <taxon>Pirellulales</taxon>
        <taxon>Pirellulaceae</taxon>
        <taxon>Novipirellula</taxon>
    </lineage>
</organism>
<dbReference type="PANTHER" id="PTHR33495:SF2">
    <property type="entry name" value="ANTI-SIGMA FACTOR ANTAGONIST TM_1081-RELATED"/>
    <property type="match status" value="1"/>
</dbReference>
<reference evidence="2 3" key="1">
    <citation type="submission" date="2019-02" db="EMBL/GenBank/DDBJ databases">
        <title>Deep-cultivation of Planctomycetes and their phenomic and genomic characterization uncovers novel biology.</title>
        <authorList>
            <person name="Wiegand S."/>
            <person name="Jogler M."/>
            <person name="Boedeker C."/>
            <person name="Pinto D."/>
            <person name="Vollmers J."/>
            <person name="Rivas-Marin E."/>
            <person name="Kohn T."/>
            <person name="Peeters S.H."/>
            <person name="Heuer A."/>
            <person name="Rast P."/>
            <person name="Oberbeckmann S."/>
            <person name="Bunk B."/>
            <person name="Jeske O."/>
            <person name="Meyerdierks A."/>
            <person name="Storesund J.E."/>
            <person name="Kallscheuer N."/>
            <person name="Luecker S."/>
            <person name="Lage O.M."/>
            <person name="Pohl T."/>
            <person name="Merkel B.J."/>
            <person name="Hornburger P."/>
            <person name="Mueller R.-W."/>
            <person name="Bruemmer F."/>
            <person name="Labrenz M."/>
            <person name="Spormann A.M."/>
            <person name="Op Den Camp H."/>
            <person name="Overmann J."/>
            <person name="Amann R."/>
            <person name="Jetten M.S.M."/>
            <person name="Mascher T."/>
            <person name="Medema M.H."/>
            <person name="Devos D.P."/>
            <person name="Kaster A.-K."/>
            <person name="Ovreas L."/>
            <person name="Rohde M."/>
            <person name="Galperin M.Y."/>
            <person name="Jogler C."/>
        </authorList>
    </citation>
    <scope>NUCLEOTIDE SEQUENCE [LARGE SCALE GENOMIC DNA]</scope>
    <source>
        <strain evidence="2 3">Poly41</strain>
    </source>
</reference>
<dbReference type="AlphaFoldDB" id="A0A5C6CUW8"/>
<sequence length="148" mass="16302">MIISSRTPEGEPSCCSVCGAVICMDPSRPAGDAPCPSCGHLLWFSRNQIARVDFEAGQTFDKTVAEQLSRAGNELSHSKLLLNFENVAFLSSEAITELVKLNETIHRGGGRLVLYNVRPNAMEVFKITKRDKLFHIVDSEQDSLASFD</sequence>
<dbReference type="RefSeq" id="WP_231616127.1">
    <property type="nucleotide sequence ID" value="NZ_SJPV01000029.1"/>
</dbReference>
<dbReference type="InterPro" id="IPR036513">
    <property type="entry name" value="STAS_dom_sf"/>
</dbReference>
<keyword evidence="3" id="KW-1185">Reference proteome</keyword>
<protein>
    <recommendedName>
        <fullName evidence="1">STAS domain-containing protein</fullName>
    </recommendedName>
</protein>
<dbReference type="GO" id="GO:0043856">
    <property type="term" value="F:anti-sigma factor antagonist activity"/>
    <property type="evidence" value="ECO:0007669"/>
    <property type="project" value="TreeGrafter"/>
</dbReference>
<dbReference type="InterPro" id="IPR002645">
    <property type="entry name" value="STAS_dom"/>
</dbReference>
<evidence type="ECO:0000313" key="2">
    <source>
        <dbReference type="EMBL" id="TWU28773.1"/>
    </source>
</evidence>
<dbReference type="CDD" id="cd07043">
    <property type="entry name" value="STAS_anti-anti-sigma_factors"/>
    <property type="match status" value="1"/>
</dbReference>
<proteinExistence type="predicted"/>
<name>A0A5C6CUW8_9BACT</name>
<dbReference type="Gene3D" id="3.30.750.24">
    <property type="entry name" value="STAS domain"/>
    <property type="match status" value="1"/>
</dbReference>
<accession>A0A5C6CUW8</accession>
<dbReference type="EMBL" id="SJPV01000029">
    <property type="protein sequence ID" value="TWU28773.1"/>
    <property type="molecule type" value="Genomic_DNA"/>
</dbReference>
<comment type="caution">
    <text evidence="2">The sequence shown here is derived from an EMBL/GenBank/DDBJ whole genome shotgun (WGS) entry which is preliminary data.</text>
</comment>
<dbReference type="Proteomes" id="UP000319143">
    <property type="component" value="Unassembled WGS sequence"/>
</dbReference>
<evidence type="ECO:0000313" key="3">
    <source>
        <dbReference type="Proteomes" id="UP000319143"/>
    </source>
</evidence>
<evidence type="ECO:0000259" key="1">
    <source>
        <dbReference type="PROSITE" id="PS50801"/>
    </source>
</evidence>
<dbReference type="PROSITE" id="PS50801">
    <property type="entry name" value="STAS"/>
    <property type="match status" value="1"/>
</dbReference>
<dbReference type="PANTHER" id="PTHR33495">
    <property type="entry name" value="ANTI-SIGMA FACTOR ANTAGONIST TM_1081-RELATED-RELATED"/>
    <property type="match status" value="1"/>
</dbReference>
<gene>
    <name evidence="2" type="ORF">Poly41_68760</name>
</gene>
<dbReference type="Pfam" id="PF01740">
    <property type="entry name" value="STAS"/>
    <property type="match status" value="1"/>
</dbReference>
<feature type="domain" description="STAS" evidence="1">
    <location>
        <begin position="52"/>
        <end position="147"/>
    </location>
</feature>
<dbReference type="SUPFAM" id="SSF52091">
    <property type="entry name" value="SpoIIaa-like"/>
    <property type="match status" value="1"/>
</dbReference>